<dbReference type="Gene3D" id="3.80.10.10">
    <property type="entry name" value="Ribonuclease Inhibitor"/>
    <property type="match status" value="1"/>
</dbReference>
<dbReference type="Gene3D" id="2.60.220.10">
    <property type="entry name" value="Polysaccharide lyase family 8-like, C-terminal"/>
    <property type="match status" value="1"/>
</dbReference>
<keyword evidence="9" id="KW-1185">Reference proteome</keyword>
<feature type="domain" description="Polysaccharide lyase family 8 central" evidence="4">
    <location>
        <begin position="760"/>
        <end position="1005"/>
    </location>
</feature>
<dbReference type="InterPro" id="IPR038970">
    <property type="entry name" value="Lyase_8"/>
</dbReference>
<evidence type="ECO:0000259" key="6">
    <source>
        <dbReference type="Pfam" id="PF08124"/>
    </source>
</evidence>
<evidence type="ECO:0000256" key="2">
    <source>
        <dbReference type="ARBA" id="ARBA00022729"/>
    </source>
</evidence>
<feature type="domain" description="Polysaccharide lyase 8 N-terminal alpha-helical" evidence="6">
    <location>
        <begin position="431"/>
        <end position="666"/>
    </location>
</feature>
<dbReference type="InterPro" id="IPR014718">
    <property type="entry name" value="GH-type_carb-bd"/>
</dbReference>
<evidence type="ECO:0000313" key="8">
    <source>
        <dbReference type="EMBL" id="KAF7340879.1"/>
    </source>
</evidence>
<feature type="domain" description="Polysaccharide lyase family 8 C-terminal" evidence="5">
    <location>
        <begin position="1020"/>
        <end position="1092"/>
    </location>
</feature>
<dbReference type="Pfam" id="PF12937">
    <property type="entry name" value="F-box-like"/>
    <property type="match status" value="1"/>
</dbReference>
<dbReference type="EMBL" id="JACAZH010000029">
    <property type="protein sequence ID" value="KAF7340879.1"/>
    <property type="molecule type" value="Genomic_DNA"/>
</dbReference>
<dbReference type="Proteomes" id="UP000623467">
    <property type="component" value="Unassembled WGS sequence"/>
</dbReference>
<dbReference type="OrthoDB" id="5980780at2759"/>
<evidence type="ECO:0000256" key="3">
    <source>
        <dbReference type="ARBA" id="ARBA00023239"/>
    </source>
</evidence>
<evidence type="ECO:0000256" key="1">
    <source>
        <dbReference type="ARBA" id="ARBA00006699"/>
    </source>
</evidence>
<dbReference type="InterPro" id="IPR011013">
    <property type="entry name" value="Gal_mutarotase_sf_dom"/>
</dbReference>
<dbReference type="GO" id="GO:0016837">
    <property type="term" value="F:carbon-oxygen lyase activity, acting on polysaccharides"/>
    <property type="evidence" value="ECO:0007669"/>
    <property type="project" value="UniProtKB-ARBA"/>
</dbReference>
<accession>A0A8H6XI67</accession>
<dbReference type="Gene3D" id="1.50.10.100">
    <property type="entry name" value="Chondroitin AC/alginate lyase"/>
    <property type="match status" value="1"/>
</dbReference>
<dbReference type="GO" id="GO:0030246">
    <property type="term" value="F:carbohydrate binding"/>
    <property type="evidence" value="ECO:0007669"/>
    <property type="project" value="InterPro"/>
</dbReference>
<dbReference type="SUPFAM" id="SSF48230">
    <property type="entry name" value="Chondroitin AC/alginate lyase"/>
    <property type="match status" value="1"/>
</dbReference>
<dbReference type="InterPro" id="IPR004103">
    <property type="entry name" value="Lyase_8_C"/>
</dbReference>
<dbReference type="GO" id="GO:0005975">
    <property type="term" value="P:carbohydrate metabolic process"/>
    <property type="evidence" value="ECO:0007669"/>
    <property type="project" value="InterPro"/>
</dbReference>
<dbReference type="Gene3D" id="2.70.98.10">
    <property type="match status" value="1"/>
</dbReference>
<dbReference type="PANTHER" id="PTHR38481:SF1">
    <property type="entry name" value="HYALURONATE LYASE"/>
    <property type="match status" value="1"/>
</dbReference>
<proteinExistence type="inferred from homology"/>
<dbReference type="SUPFAM" id="SSF74650">
    <property type="entry name" value="Galactose mutarotase-like"/>
    <property type="match status" value="1"/>
</dbReference>
<sequence>MVLTRRAHRLAEIFRCLPNEILIEIIQHSHKADQATLSRVSKLFRDLCIPVLYRAVKISTNHKVLARIVIRSFCSGIIENPARADTVRSFSLHVPYDYLDMEIRCGLMLPTLKLMSRLNHLSIFGSALNNRHWDMLLEECNFPQLITCDLLVPYDLIFHNPTRVSDLVVGFLNRHSTLKRVHLPSYRIAAPQSVCVSLPDLEFYAGGAAFIAGIDAICLKEVRLAWNSTDHTNVDEIITSLSSMTKPYLPFISCHVYWGHLCHQIMDSVSKHMSHTKTLRLQPLGDHGALLSQDTIRHVTECLPRFTGLLYLATERSKGPFLMSGTNKHEDRIAVEGWGEACPTLEACCLNHFGWRKVDGRWEDSAAQVSANAASITSLSATPTVSTQPSATSTPINSTTAQDIETLTQRRLSNIVGALGGASSIGTWLATLNASGQWPDLDYTTGCPAQRANWPAQNHWVRITTMAGAWHGGLAGAEKYVKNPNLRSKISLAMSFWFQNDFTNPACLDSGGTATCPCGTPGLWNTNWFPNIIGTPDFVSRTCLLLNDTLSASELGNCTKITGRAYNTFIVPAHQVGVLTGANALDVAKIGIDLGLLTVNVSLLTDAYSRVNSQMVITTPDRADGIRPDGSFGQHTGIIYNGNYGQDFTSDILDLEVEAGGTQFQASPAGQTAFATLFTGDSWMIYYNAVTQVLHWDFSVLGRFIAFPTADSFQPTGPVSLNLTKIGVLGKEWKSPDLVKFSTNLSGNFTNANAGNLLGNRMFFDNDYMVQRGASSVSTLRMFSTRSTNTECTNLANPFGFHLSDGSLRTYVQGNEYEDIAAAMDWNLIPGITTDYGATPLNCAQTGAIGIESFVGGASNGQIGVGAMRYTNPRTRSLHWQKSWFFLDDDVQVVLVSNISSTTNASVISVLDQRLHNGPVMIDQKDVTTPFASQGARSQSLWHGNVGYTFPSTNFSLSVQVGPKTGNWSAIGTSAQPPNTVDLFAAWLVHEPTTASLAYTIYPGTDYKTFITKSSKSQIQVVQNDGLVSAVFDSTNSKAMAVFWAPSGGSVTFAPGSPSAVTISTNGTAAVIFDTKARVVTVSDPTHLLTALSVTLTQGSGKGSVTKKLAITLPGASQGLAGSSVSQSI</sequence>
<dbReference type="InterPro" id="IPR001810">
    <property type="entry name" value="F-box_dom"/>
</dbReference>
<dbReference type="SUPFAM" id="SSF49863">
    <property type="entry name" value="Hyaluronate lyase-like, C-terminal domain"/>
    <property type="match status" value="1"/>
</dbReference>
<dbReference type="InterPro" id="IPR012970">
    <property type="entry name" value="Lyase_8_alpha_N"/>
</dbReference>
<dbReference type="AlphaFoldDB" id="A0A8H6XI67"/>
<evidence type="ECO:0000259" key="5">
    <source>
        <dbReference type="Pfam" id="PF02884"/>
    </source>
</evidence>
<reference evidence="8" key="1">
    <citation type="submission" date="2020-05" db="EMBL/GenBank/DDBJ databases">
        <title>Mycena genomes resolve the evolution of fungal bioluminescence.</title>
        <authorList>
            <person name="Tsai I.J."/>
        </authorList>
    </citation>
    <scope>NUCLEOTIDE SEQUENCE</scope>
    <source>
        <strain evidence="8">160909Yilan</strain>
    </source>
</reference>
<dbReference type="InterPro" id="IPR011071">
    <property type="entry name" value="Lyase_8-like_C"/>
</dbReference>
<name>A0A8H6XI67_9AGAR</name>
<dbReference type="Pfam" id="PF02884">
    <property type="entry name" value="Lyase_8_C"/>
    <property type="match status" value="1"/>
</dbReference>
<dbReference type="Pfam" id="PF08124">
    <property type="entry name" value="Lyase_8_N"/>
    <property type="match status" value="1"/>
</dbReference>
<dbReference type="GO" id="GO:0005576">
    <property type="term" value="C:extracellular region"/>
    <property type="evidence" value="ECO:0007669"/>
    <property type="project" value="InterPro"/>
</dbReference>
<organism evidence="8 9">
    <name type="scientific">Mycena sanguinolenta</name>
    <dbReference type="NCBI Taxonomy" id="230812"/>
    <lineage>
        <taxon>Eukaryota</taxon>
        <taxon>Fungi</taxon>
        <taxon>Dikarya</taxon>
        <taxon>Basidiomycota</taxon>
        <taxon>Agaricomycotina</taxon>
        <taxon>Agaricomycetes</taxon>
        <taxon>Agaricomycetidae</taxon>
        <taxon>Agaricales</taxon>
        <taxon>Marasmiineae</taxon>
        <taxon>Mycenaceae</taxon>
        <taxon>Mycena</taxon>
    </lineage>
</organism>
<dbReference type="InterPro" id="IPR032675">
    <property type="entry name" value="LRR_dom_sf"/>
</dbReference>
<dbReference type="PANTHER" id="PTHR38481">
    <property type="entry name" value="HYALURONATE LYASE"/>
    <property type="match status" value="1"/>
</dbReference>
<comment type="similarity">
    <text evidence="1">Belongs to the polysaccharide lyase 8 family.</text>
</comment>
<dbReference type="InterPro" id="IPR008929">
    <property type="entry name" value="Chondroitin_lyas"/>
</dbReference>
<keyword evidence="2" id="KW-0732">Signal</keyword>
<keyword evidence="3 8" id="KW-0456">Lyase</keyword>
<evidence type="ECO:0000313" key="9">
    <source>
        <dbReference type="Proteomes" id="UP000623467"/>
    </source>
</evidence>
<protein>
    <submittedName>
        <fullName evidence="8">Polysaccharide lyase family 8 protein</fullName>
    </submittedName>
</protein>
<gene>
    <name evidence="8" type="ORF">MSAN_02117400</name>
</gene>
<evidence type="ECO:0000259" key="4">
    <source>
        <dbReference type="Pfam" id="PF02278"/>
    </source>
</evidence>
<dbReference type="InterPro" id="IPR003159">
    <property type="entry name" value="Lyase_8_central_dom"/>
</dbReference>
<feature type="domain" description="F-box" evidence="7">
    <location>
        <begin position="15"/>
        <end position="56"/>
    </location>
</feature>
<comment type="caution">
    <text evidence="8">The sequence shown here is derived from an EMBL/GenBank/DDBJ whole genome shotgun (WGS) entry which is preliminary data.</text>
</comment>
<dbReference type="Pfam" id="PF02278">
    <property type="entry name" value="Lyase_8"/>
    <property type="match status" value="1"/>
</dbReference>
<evidence type="ECO:0000259" key="7">
    <source>
        <dbReference type="Pfam" id="PF12937"/>
    </source>
</evidence>